<dbReference type="RefSeq" id="WP_328965625.1">
    <property type="nucleotide sequence ID" value="NZ_CP108090.1"/>
</dbReference>
<gene>
    <name evidence="3" type="ORF">OG517_41860</name>
</gene>
<proteinExistence type="predicted"/>
<name>A0ABZ1TNK7_STRVG</name>
<organism evidence="3 4">
    <name type="scientific">Streptomyces virginiae</name>
    <name type="common">Streptomyces cinnamonensis</name>
    <dbReference type="NCBI Taxonomy" id="1961"/>
    <lineage>
        <taxon>Bacteria</taxon>
        <taxon>Bacillati</taxon>
        <taxon>Actinomycetota</taxon>
        <taxon>Actinomycetes</taxon>
        <taxon>Kitasatosporales</taxon>
        <taxon>Streptomycetaceae</taxon>
        <taxon>Streptomyces</taxon>
    </lineage>
</organism>
<dbReference type="PANTHER" id="PTHR30007">
    <property type="entry name" value="PHP DOMAIN PROTEIN"/>
    <property type="match status" value="1"/>
</dbReference>
<dbReference type="InterPro" id="IPR002559">
    <property type="entry name" value="Transposase_11"/>
</dbReference>
<evidence type="ECO:0000313" key="4">
    <source>
        <dbReference type="Proteomes" id="UP001432039"/>
    </source>
</evidence>
<evidence type="ECO:0000313" key="3">
    <source>
        <dbReference type="EMBL" id="WUQ17404.1"/>
    </source>
</evidence>
<accession>A0ABZ1TNK7</accession>
<protein>
    <submittedName>
        <fullName evidence="3">Transposase</fullName>
    </submittedName>
</protein>
<dbReference type="EMBL" id="CP108090">
    <property type="protein sequence ID" value="WUQ17404.1"/>
    <property type="molecule type" value="Genomic_DNA"/>
</dbReference>
<sequence length="135" mass="14588">MTDTQNLHAAVGVPADTTGKDASKRVPGRKRCLTVDVSGLVVEAVVLPASAHANAAGIALLDGVTAQMDTVEKALVDQGFKKSVVDHGKNLGIDVEIVERNPDQSGFVPQAKRWIVEQTNGILLFYRRLVRDYEH</sequence>
<reference evidence="3" key="1">
    <citation type="submission" date="2022-10" db="EMBL/GenBank/DDBJ databases">
        <title>The complete genomes of actinobacterial strains from the NBC collection.</title>
        <authorList>
            <person name="Joergensen T.S."/>
            <person name="Alvarez Arevalo M."/>
            <person name="Sterndorff E.B."/>
            <person name="Faurdal D."/>
            <person name="Vuksanovic O."/>
            <person name="Mourched A.-S."/>
            <person name="Charusanti P."/>
            <person name="Shaw S."/>
            <person name="Blin K."/>
            <person name="Weber T."/>
        </authorList>
    </citation>
    <scope>NUCLEOTIDE SEQUENCE</scope>
    <source>
        <strain evidence="3">NBC_00248</strain>
    </source>
</reference>
<feature type="region of interest" description="Disordered" evidence="1">
    <location>
        <begin position="1"/>
        <end position="26"/>
    </location>
</feature>
<dbReference type="Proteomes" id="UP001432039">
    <property type="component" value="Chromosome"/>
</dbReference>
<evidence type="ECO:0000256" key="1">
    <source>
        <dbReference type="SAM" id="MobiDB-lite"/>
    </source>
</evidence>
<keyword evidence="4" id="KW-1185">Reference proteome</keyword>
<evidence type="ECO:0000259" key="2">
    <source>
        <dbReference type="Pfam" id="PF01609"/>
    </source>
</evidence>
<feature type="domain" description="Transposase IS4-like" evidence="2">
    <location>
        <begin position="18"/>
        <end position="124"/>
    </location>
</feature>
<dbReference type="PANTHER" id="PTHR30007:SF0">
    <property type="entry name" value="TRANSPOSASE"/>
    <property type="match status" value="1"/>
</dbReference>
<dbReference type="Pfam" id="PF01609">
    <property type="entry name" value="DDE_Tnp_1"/>
    <property type="match status" value="1"/>
</dbReference>